<dbReference type="OrthoDB" id="8194107at2759"/>
<accession>A0A834MF20</accession>
<evidence type="ECO:0000313" key="1">
    <source>
        <dbReference type="EMBL" id="KAF7277425.1"/>
    </source>
</evidence>
<proteinExistence type="predicted"/>
<protein>
    <submittedName>
        <fullName evidence="1">Uncharacterized protein</fullName>
    </submittedName>
</protein>
<dbReference type="EMBL" id="JAACXV010002083">
    <property type="protein sequence ID" value="KAF7277425.1"/>
    <property type="molecule type" value="Genomic_DNA"/>
</dbReference>
<sequence length="90" mass="10465">MIKTSFARWRFSITSQISGFNSARLFLCFFKSKVYVNKSQIIQHLKDNFGHELEETQPHMLQNVMKNASERAESCIANLGHHLAYIIFQS</sequence>
<dbReference type="AlphaFoldDB" id="A0A834MF20"/>
<dbReference type="Proteomes" id="UP000625711">
    <property type="component" value="Unassembled WGS sequence"/>
</dbReference>
<gene>
    <name evidence="1" type="ORF">GWI33_007421</name>
</gene>
<comment type="caution">
    <text evidence="1">The sequence shown here is derived from an EMBL/GenBank/DDBJ whole genome shotgun (WGS) entry which is preliminary data.</text>
</comment>
<organism evidence="1 2">
    <name type="scientific">Rhynchophorus ferrugineus</name>
    <name type="common">Red palm weevil</name>
    <name type="synonym">Curculio ferrugineus</name>
    <dbReference type="NCBI Taxonomy" id="354439"/>
    <lineage>
        <taxon>Eukaryota</taxon>
        <taxon>Metazoa</taxon>
        <taxon>Ecdysozoa</taxon>
        <taxon>Arthropoda</taxon>
        <taxon>Hexapoda</taxon>
        <taxon>Insecta</taxon>
        <taxon>Pterygota</taxon>
        <taxon>Neoptera</taxon>
        <taxon>Endopterygota</taxon>
        <taxon>Coleoptera</taxon>
        <taxon>Polyphaga</taxon>
        <taxon>Cucujiformia</taxon>
        <taxon>Curculionidae</taxon>
        <taxon>Dryophthorinae</taxon>
        <taxon>Rhynchophorus</taxon>
    </lineage>
</organism>
<evidence type="ECO:0000313" key="2">
    <source>
        <dbReference type="Proteomes" id="UP000625711"/>
    </source>
</evidence>
<reference evidence="1" key="1">
    <citation type="submission" date="2020-08" db="EMBL/GenBank/DDBJ databases">
        <title>Genome sequencing and assembly of the red palm weevil Rhynchophorus ferrugineus.</title>
        <authorList>
            <person name="Dias G.B."/>
            <person name="Bergman C.M."/>
            <person name="Manee M."/>
        </authorList>
    </citation>
    <scope>NUCLEOTIDE SEQUENCE</scope>
    <source>
        <strain evidence="1">AA-2017</strain>
        <tissue evidence="1">Whole larva</tissue>
    </source>
</reference>
<keyword evidence="2" id="KW-1185">Reference proteome</keyword>
<name>A0A834MF20_RHYFE</name>